<feature type="domain" description="PPM-type phosphatase" evidence="1">
    <location>
        <begin position="4"/>
        <end position="194"/>
    </location>
</feature>
<proteinExistence type="predicted"/>
<comment type="caution">
    <text evidence="2">The sequence shown here is derived from an EMBL/GenBank/DDBJ whole genome shotgun (WGS) entry which is preliminary data.</text>
</comment>
<dbReference type="PANTHER" id="PTHR35801:SF1">
    <property type="entry name" value="PHOSPHOSERINE PHOSPHATASE RSBX"/>
    <property type="match status" value="1"/>
</dbReference>
<name>A0A366ED64_9BACI</name>
<accession>A0A366ED64</accession>
<evidence type="ECO:0000313" key="2">
    <source>
        <dbReference type="EMBL" id="RBO99689.1"/>
    </source>
</evidence>
<keyword evidence="3" id="KW-1185">Reference proteome</keyword>
<dbReference type="Proteomes" id="UP000252254">
    <property type="component" value="Unassembled WGS sequence"/>
</dbReference>
<gene>
    <name evidence="2" type="ORF">DES48_10314</name>
</gene>
<dbReference type="AlphaFoldDB" id="A0A366ED64"/>
<sequence length="196" mass="21744">MAQSMDISVFQQPKKGNYYCGDSYYYAETEDGFICALADGLGSGEFAKESSQAVMDVIKTNTKSSIEHIIKQCTQQLAGKRGAVLGILKVDFQEMNYSFSSIGNIGMMTISDESVKNRNIPNAGYLGGYPKPFKILRDKISDKMVFVMFSDGVNSLDLSSRFFLGKDVDKITESFSHYFSPIPSDDTTLIVMKYNA</sequence>
<dbReference type="InterPro" id="IPR036457">
    <property type="entry name" value="PPM-type-like_dom_sf"/>
</dbReference>
<dbReference type="InterPro" id="IPR001932">
    <property type="entry name" value="PPM-type_phosphatase-like_dom"/>
</dbReference>
<dbReference type="EMBL" id="QNRI01000003">
    <property type="protein sequence ID" value="RBO99689.1"/>
    <property type="molecule type" value="Genomic_DNA"/>
</dbReference>
<dbReference type="STRING" id="200904.GCA_900168775_03267"/>
<dbReference type="SUPFAM" id="SSF81606">
    <property type="entry name" value="PP2C-like"/>
    <property type="match status" value="1"/>
</dbReference>
<dbReference type="PANTHER" id="PTHR35801">
    <property type="entry name" value="PHOSPHOSERINE PHOSPHATASE RSBX"/>
    <property type="match status" value="1"/>
</dbReference>
<protein>
    <submittedName>
        <fullName evidence="2">Negative regulator of sigma-B (Phosphoserine phosphatase)</fullName>
    </submittedName>
</protein>
<dbReference type="Gene3D" id="3.60.40.10">
    <property type="entry name" value="PPM-type phosphatase domain"/>
    <property type="match status" value="1"/>
</dbReference>
<dbReference type="SMART" id="SM00331">
    <property type="entry name" value="PP2C_SIG"/>
    <property type="match status" value="1"/>
</dbReference>
<organism evidence="2 3">
    <name type="scientific">Paraliobacillus ryukyuensis</name>
    <dbReference type="NCBI Taxonomy" id="200904"/>
    <lineage>
        <taxon>Bacteria</taxon>
        <taxon>Bacillati</taxon>
        <taxon>Bacillota</taxon>
        <taxon>Bacilli</taxon>
        <taxon>Bacillales</taxon>
        <taxon>Bacillaceae</taxon>
        <taxon>Paraliobacillus</taxon>
    </lineage>
</organism>
<dbReference type="RefSeq" id="WP_306291504.1">
    <property type="nucleotide sequence ID" value="NZ_BAABQN010000011.1"/>
</dbReference>
<reference evidence="2 3" key="1">
    <citation type="submission" date="2018-06" db="EMBL/GenBank/DDBJ databases">
        <title>Genomic Encyclopedia of Type Strains, Phase IV (KMG-IV): sequencing the most valuable type-strain genomes for metagenomic binning, comparative biology and taxonomic classification.</title>
        <authorList>
            <person name="Goeker M."/>
        </authorList>
    </citation>
    <scope>NUCLEOTIDE SEQUENCE [LARGE SCALE GENOMIC DNA]</scope>
    <source>
        <strain evidence="2 3">DSM 15140</strain>
    </source>
</reference>
<evidence type="ECO:0000259" key="1">
    <source>
        <dbReference type="SMART" id="SM00331"/>
    </source>
</evidence>
<dbReference type="InterPro" id="IPR039248">
    <property type="entry name" value="Ptase_RsbX"/>
</dbReference>
<evidence type="ECO:0000313" key="3">
    <source>
        <dbReference type="Proteomes" id="UP000252254"/>
    </source>
</evidence>